<feature type="region of interest" description="Disordered" evidence="1">
    <location>
        <begin position="48"/>
        <end position="93"/>
    </location>
</feature>
<feature type="chain" id="PRO_5043763507" evidence="2">
    <location>
        <begin position="17"/>
        <end position="123"/>
    </location>
</feature>
<dbReference type="EMBL" id="CAXKWB010001295">
    <property type="protein sequence ID" value="CAL4063935.1"/>
    <property type="molecule type" value="Genomic_DNA"/>
</dbReference>
<gene>
    <name evidence="3" type="ORF">MNOR_LOCUS3711</name>
</gene>
<proteinExistence type="predicted"/>
<name>A0AAV2PRC1_MEGNR</name>
<evidence type="ECO:0000256" key="2">
    <source>
        <dbReference type="SAM" id="SignalP"/>
    </source>
</evidence>
<dbReference type="Proteomes" id="UP001497623">
    <property type="component" value="Unassembled WGS sequence"/>
</dbReference>
<feature type="non-terminal residue" evidence="3">
    <location>
        <position position="123"/>
    </location>
</feature>
<protein>
    <submittedName>
        <fullName evidence="3">Uncharacterized protein</fullName>
    </submittedName>
</protein>
<evidence type="ECO:0000313" key="4">
    <source>
        <dbReference type="Proteomes" id="UP001497623"/>
    </source>
</evidence>
<dbReference type="AlphaFoldDB" id="A0AAV2PRC1"/>
<organism evidence="3 4">
    <name type="scientific">Meganyctiphanes norvegica</name>
    <name type="common">Northern krill</name>
    <name type="synonym">Thysanopoda norvegica</name>
    <dbReference type="NCBI Taxonomy" id="48144"/>
    <lineage>
        <taxon>Eukaryota</taxon>
        <taxon>Metazoa</taxon>
        <taxon>Ecdysozoa</taxon>
        <taxon>Arthropoda</taxon>
        <taxon>Crustacea</taxon>
        <taxon>Multicrustacea</taxon>
        <taxon>Malacostraca</taxon>
        <taxon>Eumalacostraca</taxon>
        <taxon>Eucarida</taxon>
        <taxon>Euphausiacea</taxon>
        <taxon>Euphausiidae</taxon>
        <taxon>Meganyctiphanes</taxon>
    </lineage>
</organism>
<accession>A0AAV2PRC1</accession>
<feature type="signal peptide" evidence="2">
    <location>
        <begin position="1"/>
        <end position="16"/>
    </location>
</feature>
<evidence type="ECO:0000313" key="3">
    <source>
        <dbReference type="EMBL" id="CAL4063935.1"/>
    </source>
</evidence>
<reference evidence="3 4" key="1">
    <citation type="submission" date="2024-05" db="EMBL/GenBank/DDBJ databases">
        <authorList>
            <person name="Wallberg A."/>
        </authorList>
    </citation>
    <scope>NUCLEOTIDE SEQUENCE [LARGE SCALE GENOMIC DNA]</scope>
</reference>
<keyword evidence="2" id="KW-0732">Signal</keyword>
<evidence type="ECO:0000256" key="1">
    <source>
        <dbReference type="SAM" id="MobiDB-lite"/>
    </source>
</evidence>
<keyword evidence="4" id="KW-1185">Reference proteome</keyword>
<feature type="compositionally biased region" description="Pro residues" evidence="1">
    <location>
        <begin position="52"/>
        <end position="69"/>
    </location>
</feature>
<sequence length="123" mass="13271">MTGKIIFILLIGSCMGVSQRTYDHIIPGRPVAGGTHPDITPLEAAVHRPYRPGGPPQHPHIGVTPPPPFHALAEDKSSSLPPKHTLTKPLRPVQSLPATLPATLLEDKYTALPPKHTLTKPLR</sequence>
<comment type="caution">
    <text evidence="3">The sequence shown here is derived from an EMBL/GenBank/DDBJ whole genome shotgun (WGS) entry which is preliminary data.</text>
</comment>